<dbReference type="Pfam" id="PF02898">
    <property type="entry name" value="NO_synthase"/>
    <property type="match status" value="1"/>
</dbReference>
<dbReference type="PRINTS" id="PR00371">
    <property type="entry name" value="FPNCR"/>
</dbReference>
<evidence type="ECO:0000256" key="5">
    <source>
        <dbReference type="ARBA" id="ARBA00004514"/>
    </source>
</evidence>
<evidence type="ECO:0000256" key="16">
    <source>
        <dbReference type="ARBA" id="ARBA00022860"/>
    </source>
</evidence>
<comment type="cofactor">
    <cofactor evidence="4">
        <name>FAD</name>
        <dbReference type="ChEBI" id="CHEBI:57692"/>
    </cofactor>
</comment>
<accession>A0A7L0E0A5</accession>
<keyword evidence="15" id="KW-0521">NADP</keyword>
<dbReference type="GO" id="GO:0005516">
    <property type="term" value="F:calmodulin binding"/>
    <property type="evidence" value="ECO:0007669"/>
    <property type="project" value="UniProtKB-KW"/>
</dbReference>
<keyword evidence="13" id="KW-0274">FAD</keyword>
<dbReference type="FunFam" id="1.20.990.10:FF:000002">
    <property type="entry name" value="Nitric oxide synthase"/>
    <property type="match status" value="1"/>
</dbReference>
<dbReference type="PANTHER" id="PTHR43410">
    <property type="entry name" value="NITRIC OXIDE SYNTHASE OXYGENASE"/>
    <property type="match status" value="1"/>
</dbReference>
<dbReference type="FunFam" id="3.40.50.360:FF:000019">
    <property type="entry name" value="Nitric oxide synthase"/>
    <property type="match status" value="1"/>
</dbReference>
<dbReference type="InterPro" id="IPR044943">
    <property type="entry name" value="NOS_dom_1"/>
</dbReference>
<evidence type="ECO:0000256" key="19">
    <source>
        <dbReference type="ARBA" id="ARBA00047419"/>
    </source>
</evidence>
<feature type="non-terminal residue" evidence="28">
    <location>
        <position position="1142"/>
    </location>
</feature>
<dbReference type="GO" id="GO:0020037">
    <property type="term" value="F:heme binding"/>
    <property type="evidence" value="ECO:0007669"/>
    <property type="project" value="InterPro"/>
</dbReference>
<dbReference type="InterPro" id="IPR012144">
    <property type="entry name" value="NOS_euk"/>
</dbReference>
<dbReference type="Gene3D" id="3.40.50.360">
    <property type="match status" value="2"/>
</dbReference>
<dbReference type="EC" id="1.14.13.39" evidence="7"/>
<dbReference type="GO" id="GO:0004517">
    <property type="term" value="F:nitric-oxide synthase activity"/>
    <property type="evidence" value="ECO:0007669"/>
    <property type="project" value="UniProtKB-EC"/>
</dbReference>
<evidence type="ECO:0000256" key="17">
    <source>
        <dbReference type="ARBA" id="ARBA00023002"/>
    </source>
</evidence>
<dbReference type="InterPro" id="IPR003097">
    <property type="entry name" value="CysJ-like_FAD-binding"/>
</dbReference>
<dbReference type="InterPro" id="IPR017938">
    <property type="entry name" value="Riboflavin_synthase-like_b-brl"/>
</dbReference>
<sequence length="1142" mass="129186">MSCPWHFVFKPRAARNRPSEEKDVNNNVEKSSKIHSLENDDAKLHNLSRKETEMPPVVTPAQASDGRENPPQNGIKASNQTSRCPRHVKIRNLENGSSLLDTLHLTAKEVINCRTKACQGALMTPKNLVKGPRDGPVPPAELLPQAIDFVKQYYSSFKEPKIEEHLVRLETVTKEIETTGTYRLTKDELIFAAKQAWRNAPRCIGRIQWSNLQVFDARDCKTAKEMFEHICHHIQYATNNGNIRSAITVFPQRTDGKHDFRIWNSQLIRYAGYQMPDGSVVGDPASVEFTQLCIDLGWKPKYGRFDVVPLVLQANGQDPEIFEFPPGIVLEVPMEHPKYEWFKELDLKWYALPAVANMLLEVGGLEFTGCPFNGWYMGTEIGVRDLCDVQRYNVLKEVGRRMGLETNRVSSLWKDRAVVEINVAVLHSFQQRNVTIMDHHSAAESFLKYMQSEYRLRGGCPADWVWIVPPMSGSITPVFHQEMLNYVLTPFYYYQVDAWKTHVWHDETRRPKKKEIKFSILAKAVLFASSLMRRVMAARAKVTVIYATETGKSETLANNLCSLFNRAFSTEILRMDEYKVDNLEKETLLLVVTSTFGNGDSPNNGKTLKNSLLTLKSLKSKIRYAVFGLGSSMYPEFCAFAHTIDQKLAQLGASQLTPVGEGDELSGQEEAFCTWAVTAFKTACDVFNIRGKASIQLPEMYTSGESWDPNSYRTVPVSQTMDLAKALGNVHAKHVIPLRLKFRQNLQSLKSSRVTILVKLSCETSQEVRYLPGEHIGICPGNQPELVRGLIAHVKDAPPAGQAIRLETCTSGGYWTSDRKIPVCTLPEALTYFLDITTPPSQQLLKKLLPLVTAEGDKQRLAALCQSTEEYNKWKFYNSPNILEVLEEFPSAEVSTSFLLTQLPPLKPRYYSVSSSCDATPGEIHLTVAVVNYRTRDGQGPLHHGVCSTWLNTIALNETVPCFVRRTDEFRLPKEPAKPCILIGPGTGIAPFRSFWLQRLHDLEKKGIKGGDMTLLFGCQQRDTDHIYREETEEMKRKGVLKEVYTAYSRQPGQAKVYVQDILQSKLETEVCSLLHEEEGHLYVCGNVHMARDVAQALKGMLAKNLKLSEQQAEEYFLQLKSQKRYHEDIFGAVFPQEAKRG</sequence>
<dbReference type="AlphaFoldDB" id="A0A7L0E0A5"/>
<evidence type="ECO:0000313" key="29">
    <source>
        <dbReference type="Proteomes" id="UP000550660"/>
    </source>
</evidence>
<evidence type="ECO:0000256" key="25">
    <source>
        <dbReference type="SAM" id="MobiDB-lite"/>
    </source>
</evidence>
<keyword evidence="9 24" id="KW-0349">Heme</keyword>
<dbReference type="Gene3D" id="3.90.440.10">
    <property type="entry name" value="Nitric Oxide Synthase,Heme Domain,Chain A domain 2"/>
    <property type="match status" value="1"/>
</dbReference>
<reference evidence="28 29" key="1">
    <citation type="submission" date="2019-09" db="EMBL/GenBank/DDBJ databases">
        <title>Bird 10,000 Genomes (B10K) Project - Family phase.</title>
        <authorList>
            <person name="Zhang G."/>
        </authorList>
    </citation>
    <scope>NUCLEOTIDE SEQUENCE [LARGE SCALE GENOMIC DNA]</scope>
    <source>
        <strain evidence="28">B10K-DU-007-40</strain>
        <tissue evidence="28">Mixed tissue sample</tissue>
    </source>
</reference>
<protein>
    <recommendedName>
        <fullName evidence="20">Nitric oxide synthase, inducible</fullName>
        <ecNumber evidence="7">1.14.13.39</ecNumber>
    </recommendedName>
    <alternativeName>
        <fullName evidence="22">Inducible NO synthase</fullName>
    </alternativeName>
    <alternativeName>
        <fullName evidence="21">NOS type II</fullName>
    </alternativeName>
    <alternativeName>
        <fullName evidence="23">Peptidyl-cysteine S-nitrosylase NOS2</fullName>
    </alternativeName>
</protein>
<feature type="binding site" description="axial binding residue" evidence="24">
    <location>
        <position position="203"/>
    </location>
    <ligand>
        <name>heme b</name>
        <dbReference type="ChEBI" id="CHEBI:60344"/>
    </ligand>
    <ligandPart>
        <name>Fe</name>
        <dbReference type="ChEBI" id="CHEBI:18248"/>
    </ligandPart>
</feature>
<dbReference type="GO" id="GO:0006809">
    <property type="term" value="P:nitric oxide biosynthetic process"/>
    <property type="evidence" value="ECO:0007669"/>
    <property type="project" value="InterPro"/>
</dbReference>
<evidence type="ECO:0000256" key="14">
    <source>
        <dbReference type="ARBA" id="ARBA00022833"/>
    </source>
</evidence>
<keyword evidence="8" id="KW-0963">Cytoplasm</keyword>
<dbReference type="FunFam" id="3.40.50.80:FF:000003">
    <property type="entry name" value="Nitric oxide synthase"/>
    <property type="match status" value="1"/>
</dbReference>
<dbReference type="OrthoDB" id="1688044at2759"/>
<dbReference type="PROSITE" id="PS51384">
    <property type="entry name" value="FAD_FR"/>
    <property type="match status" value="1"/>
</dbReference>
<feature type="compositionally biased region" description="Polar residues" evidence="25">
    <location>
        <begin position="70"/>
        <end position="83"/>
    </location>
</feature>
<keyword evidence="17" id="KW-0560">Oxidoreductase</keyword>
<comment type="catalytic activity">
    <reaction evidence="19">
        <text>2 L-arginine + 3 NADPH + 4 O2 + H(+) = 2 L-citrulline + 2 nitric oxide + 3 NADP(+) + 4 H2O</text>
        <dbReference type="Rhea" id="RHEA:19897"/>
        <dbReference type="ChEBI" id="CHEBI:15377"/>
        <dbReference type="ChEBI" id="CHEBI:15378"/>
        <dbReference type="ChEBI" id="CHEBI:15379"/>
        <dbReference type="ChEBI" id="CHEBI:16480"/>
        <dbReference type="ChEBI" id="CHEBI:32682"/>
        <dbReference type="ChEBI" id="CHEBI:57743"/>
        <dbReference type="ChEBI" id="CHEBI:57783"/>
        <dbReference type="ChEBI" id="CHEBI:58349"/>
        <dbReference type="EC" id="1.14.13.39"/>
    </reaction>
    <physiologicalReaction direction="left-to-right" evidence="19">
        <dbReference type="Rhea" id="RHEA:19898"/>
    </physiologicalReaction>
</comment>
<comment type="caution">
    <text evidence="28">The sequence shown here is derived from an EMBL/GenBank/DDBJ whole genome shotgun (WGS) entry which is preliminary data.</text>
</comment>
<dbReference type="InterPro" id="IPR036119">
    <property type="entry name" value="NOS_N_sf"/>
</dbReference>
<dbReference type="GO" id="GO:0010181">
    <property type="term" value="F:FMN binding"/>
    <property type="evidence" value="ECO:0007669"/>
    <property type="project" value="InterPro"/>
</dbReference>
<dbReference type="InterPro" id="IPR008254">
    <property type="entry name" value="Flavodoxin/NO_synth"/>
</dbReference>
<dbReference type="InterPro" id="IPR029039">
    <property type="entry name" value="Flavoprotein-like_sf"/>
</dbReference>
<evidence type="ECO:0000313" key="28">
    <source>
        <dbReference type="EMBL" id="NXJ76499.1"/>
    </source>
</evidence>
<dbReference type="Gene3D" id="3.90.1230.10">
    <property type="entry name" value="Nitric Oxide Synthase, Chain A, domain 3"/>
    <property type="match status" value="1"/>
</dbReference>
<keyword evidence="10" id="KW-0285">Flavoprotein</keyword>
<dbReference type="Gene3D" id="6.10.250.410">
    <property type="match status" value="1"/>
</dbReference>
<evidence type="ECO:0000256" key="9">
    <source>
        <dbReference type="ARBA" id="ARBA00022617"/>
    </source>
</evidence>
<evidence type="ECO:0000256" key="13">
    <source>
        <dbReference type="ARBA" id="ARBA00022827"/>
    </source>
</evidence>
<dbReference type="InterPro" id="IPR004030">
    <property type="entry name" value="NOS_N"/>
</dbReference>
<feature type="non-terminal residue" evidence="28">
    <location>
        <position position="1"/>
    </location>
</feature>
<dbReference type="SUPFAM" id="SSF52218">
    <property type="entry name" value="Flavoproteins"/>
    <property type="match status" value="1"/>
</dbReference>
<dbReference type="Gene3D" id="3.90.340.10">
    <property type="entry name" value="Nitric Oxide Synthase, Chain A, domain 1"/>
    <property type="match status" value="1"/>
</dbReference>
<evidence type="ECO:0000256" key="10">
    <source>
        <dbReference type="ARBA" id="ARBA00022630"/>
    </source>
</evidence>
<dbReference type="GO" id="GO:0005829">
    <property type="term" value="C:cytosol"/>
    <property type="evidence" value="ECO:0007669"/>
    <property type="project" value="UniProtKB-SubCell"/>
</dbReference>
<evidence type="ECO:0000256" key="22">
    <source>
        <dbReference type="ARBA" id="ARBA00049808"/>
    </source>
</evidence>
<dbReference type="CDD" id="cd00795">
    <property type="entry name" value="NOS_oxygenase_euk"/>
    <property type="match status" value="1"/>
</dbReference>
<keyword evidence="11" id="KW-0288">FMN</keyword>
<comment type="cofactor">
    <cofactor evidence="2">
        <name>(6R)-L-erythro-5,6,7,8-tetrahydrobiopterin</name>
        <dbReference type="ChEBI" id="CHEBI:59560"/>
    </cofactor>
</comment>
<dbReference type="SUPFAM" id="SSF56512">
    <property type="entry name" value="Nitric oxide (NO) synthase oxygenase domain"/>
    <property type="match status" value="1"/>
</dbReference>
<dbReference type="SUPFAM" id="SSF63380">
    <property type="entry name" value="Riboflavin synthase domain-like"/>
    <property type="match status" value="1"/>
</dbReference>
<dbReference type="SUPFAM" id="SSF52343">
    <property type="entry name" value="Ferredoxin reductase-like, C-terminal NADP-linked domain"/>
    <property type="match status" value="1"/>
</dbReference>
<comment type="cofactor">
    <cofactor evidence="3">
        <name>heme b</name>
        <dbReference type="ChEBI" id="CHEBI:60344"/>
    </cofactor>
</comment>
<dbReference type="InterPro" id="IPR001433">
    <property type="entry name" value="OxRdtase_FAD/NAD-bd"/>
</dbReference>
<dbReference type="GO" id="GO:0050660">
    <property type="term" value="F:flavin adenine dinucleotide binding"/>
    <property type="evidence" value="ECO:0007669"/>
    <property type="project" value="InterPro"/>
</dbReference>
<dbReference type="Gene3D" id="2.40.30.10">
    <property type="entry name" value="Translation factors"/>
    <property type="match status" value="1"/>
</dbReference>
<dbReference type="GO" id="GO:0046872">
    <property type="term" value="F:metal ion binding"/>
    <property type="evidence" value="ECO:0007669"/>
    <property type="project" value="UniProtKB-KW"/>
</dbReference>
<proteinExistence type="inferred from homology"/>
<organism evidence="28 29">
    <name type="scientific">Trogon melanurus</name>
    <name type="common">Black-tailed trogon</name>
    <dbReference type="NCBI Taxonomy" id="56311"/>
    <lineage>
        <taxon>Eukaryota</taxon>
        <taxon>Metazoa</taxon>
        <taxon>Chordata</taxon>
        <taxon>Craniata</taxon>
        <taxon>Vertebrata</taxon>
        <taxon>Euteleostomi</taxon>
        <taxon>Archelosauria</taxon>
        <taxon>Archosauria</taxon>
        <taxon>Dinosauria</taxon>
        <taxon>Saurischia</taxon>
        <taxon>Theropoda</taxon>
        <taxon>Coelurosauria</taxon>
        <taxon>Aves</taxon>
        <taxon>Neognathae</taxon>
        <taxon>Neoaves</taxon>
        <taxon>Telluraves</taxon>
        <taxon>Coraciimorphae</taxon>
        <taxon>Trogoniformes</taxon>
        <taxon>Trogonidae</taxon>
        <taxon>Trogon</taxon>
    </lineage>
</organism>
<keyword evidence="16" id="KW-0112">Calmodulin-binding</keyword>
<keyword evidence="29" id="KW-1185">Reference proteome</keyword>
<comment type="similarity">
    <text evidence="6">Belongs to the NOS family.</text>
</comment>
<dbReference type="Pfam" id="PF00258">
    <property type="entry name" value="Flavodoxin_1"/>
    <property type="match status" value="1"/>
</dbReference>
<evidence type="ECO:0000256" key="8">
    <source>
        <dbReference type="ARBA" id="ARBA00022490"/>
    </source>
</evidence>
<dbReference type="InterPro" id="IPR039261">
    <property type="entry name" value="FNR_nucleotide-bd"/>
</dbReference>
<dbReference type="InterPro" id="IPR044940">
    <property type="entry name" value="NOS_dom_2"/>
</dbReference>
<evidence type="ECO:0000256" key="1">
    <source>
        <dbReference type="ARBA" id="ARBA00001917"/>
    </source>
</evidence>
<feature type="domain" description="Flavodoxin-like" evidence="26">
    <location>
        <begin position="542"/>
        <end position="680"/>
    </location>
</feature>
<keyword evidence="12 24" id="KW-0479">Metal-binding</keyword>
<evidence type="ECO:0000256" key="23">
    <source>
        <dbReference type="ARBA" id="ARBA00049812"/>
    </source>
</evidence>
<feature type="domain" description="FAD-binding FR-type" evidence="27">
    <location>
        <begin position="733"/>
        <end position="973"/>
    </location>
</feature>
<evidence type="ECO:0000256" key="2">
    <source>
        <dbReference type="ARBA" id="ARBA00001950"/>
    </source>
</evidence>
<dbReference type="InterPro" id="IPR001094">
    <property type="entry name" value="Flavdoxin-like"/>
</dbReference>
<dbReference type="Pfam" id="PF00667">
    <property type="entry name" value="FAD_binding_1"/>
    <property type="match status" value="1"/>
</dbReference>
<evidence type="ECO:0000256" key="11">
    <source>
        <dbReference type="ARBA" id="ARBA00022643"/>
    </source>
</evidence>
<name>A0A7L0E0A5_TROML</name>
<evidence type="ECO:0000256" key="15">
    <source>
        <dbReference type="ARBA" id="ARBA00022857"/>
    </source>
</evidence>
<dbReference type="Gene3D" id="3.40.50.80">
    <property type="entry name" value="Nucleotide-binding domain of ferredoxin-NADP reductase (FNR) module"/>
    <property type="match status" value="1"/>
</dbReference>
<comment type="subcellular location">
    <subcellularLocation>
        <location evidence="5">Cytoplasm</location>
        <location evidence="5">Cytosol</location>
    </subcellularLocation>
</comment>
<dbReference type="FunFam" id="3.90.440.10:FF:000005">
    <property type="entry name" value="Nitric oxide synthase, inducible"/>
    <property type="match status" value="1"/>
</dbReference>
<evidence type="ECO:0000256" key="7">
    <source>
        <dbReference type="ARBA" id="ARBA00012989"/>
    </source>
</evidence>
<dbReference type="InterPro" id="IPR023173">
    <property type="entry name" value="NADPH_Cyt_P450_Rdtase_alpha"/>
</dbReference>
<dbReference type="InterPro" id="IPR001709">
    <property type="entry name" value="Flavoprot_Pyr_Nucl_cyt_Rdtase"/>
</dbReference>
<dbReference type="GO" id="GO:0050661">
    <property type="term" value="F:NADP binding"/>
    <property type="evidence" value="ECO:0007669"/>
    <property type="project" value="InterPro"/>
</dbReference>
<dbReference type="PANTHER" id="PTHR43410:SF4">
    <property type="entry name" value="NITRIC OXIDE SYNTHASE"/>
    <property type="match status" value="1"/>
</dbReference>
<dbReference type="PROSITE" id="PS50902">
    <property type="entry name" value="FLAVODOXIN_LIKE"/>
    <property type="match status" value="1"/>
</dbReference>
<evidence type="ECO:0000256" key="21">
    <source>
        <dbReference type="ARBA" id="ARBA00049784"/>
    </source>
</evidence>
<keyword evidence="14" id="KW-0862">Zinc</keyword>
<evidence type="ECO:0000259" key="26">
    <source>
        <dbReference type="PROSITE" id="PS50902"/>
    </source>
</evidence>
<feature type="compositionally biased region" description="Basic and acidic residues" evidence="25">
    <location>
        <begin position="17"/>
        <end position="53"/>
    </location>
</feature>
<dbReference type="InterPro" id="IPR050607">
    <property type="entry name" value="NOS"/>
</dbReference>
<dbReference type="EMBL" id="VXAG01000149">
    <property type="protein sequence ID" value="NXJ76499.1"/>
    <property type="molecule type" value="Genomic_DNA"/>
</dbReference>
<dbReference type="PROSITE" id="PS60001">
    <property type="entry name" value="NOS"/>
    <property type="match status" value="1"/>
</dbReference>
<evidence type="ECO:0000256" key="6">
    <source>
        <dbReference type="ARBA" id="ARBA00006267"/>
    </source>
</evidence>
<feature type="region of interest" description="Disordered" evidence="25">
    <location>
        <begin position="14"/>
        <end position="83"/>
    </location>
</feature>
<dbReference type="Pfam" id="PF00175">
    <property type="entry name" value="NAD_binding_1"/>
    <property type="match status" value="1"/>
</dbReference>
<comment type="cofactor">
    <cofactor evidence="1">
        <name>FMN</name>
        <dbReference type="ChEBI" id="CHEBI:58210"/>
    </cofactor>
</comment>
<evidence type="ECO:0000256" key="4">
    <source>
        <dbReference type="ARBA" id="ARBA00001974"/>
    </source>
</evidence>
<dbReference type="Proteomes" id="UP000550660">
    <property type="component" value="Unassembled WGS sequence"/>
</dbReference>
<evidence type="ECO:0000256" key="24">
    <source>
        <dbReference type="PIRSR" id="PIRSR000333-1"/>
    </source>
</evidence>
<dbReference type="PIRSF" id="PIRSF000333">
    <property type="entry name" value="NOS"/>
    <property type="match status" value="1"/>
</dbReference>
<keyword evidence="18 24" id="KW-0408">Iron</keyword>
<dbReference type="PRINTS" id="PR00369">
    <property type="entry name" value="FLAVODOXIN"/>
</dbReference>
<gene>
    <name evidence="28" type="primary">Nos2</name>
    <name evidence="28" type="ORF">TROMEL_R07885</name>
</gene>
<evidence type="ECO:0000256" key="18">
    <source>
        <dbReference type="ARBA" id="ARBA00023004"/>
    </source>
</evidence>
<dbReference type="Gene3D" id="1.20.990.10">
    <property type="entry name" value="NADPH-cytochrome p450 Reductase, Chain A, domain 3"/>
    <property type="match status" value="1"/>
</dbReference>
<evidence type="ECO:0000256" key="12">
    <source>
        <dbReference type="ARBA" id="ARBA00022723"/>
    </source>
</evidence>
<dbReference type="InterPro" id="IPR044944">
    <property type="entry name" value="NOS_dom_3"/>
</dbReference>
<evidence type="ECO:0000256" key="3">
    <source>
        <dbReference type="ARBA" id="ARBA00001970"/>
    </source>
</evidence>
<evidence type="ECO:0000259" key="27">
    <source>
        <dbReference type="PROSITE" id="PS51384"/>
    </source>
</evidence>
<dbReference type="InterPro" id="IPR017927">
    <property type="entry name" value="FAD-bd_FR_type"/>
</dbReference>
<evidence type="ECO:0000256" key="20">
    <source>
        <dbReference type="ARBA" id="ARBA00049771"/>
    </source>
</evidence>